<dbReference type="AlphaFoldDB" id="A0A0A9H2Y7"/>
<dbReference type="EMBL" id="GBRH01170648">
    <property type="protein sequence ID" value="JAE27248.1"/>
    <property type="molecule type" value="Transcribed_RNA"/>
</dbReference>
<evidence type="ECO:0000313" key="1">
    <source>
        <dbReference type="EMBL" id="JAE27248.1"/>
    </source>
</evidence>
<reference evidence="1" key="2">
    <citation type="journal article" date="2015" name="Data Brief">
        <title>Shoot transcriptome of the giant reed, Arundo donax.</title>
        <authorList>
            <person name="Barrero R.A."/>
            <person name="Guerrero F.D."/>
            <person name="Moolhuijzen P."/>
            <person name="Goolsby J.A."/>
            <person name="Tidwell J."/>
            <person name="Bellgard S.E."/>
            <person name="Bellgard M.I."/>
        </authorList>
    </citation>
    <scope>NUCLEOTIDE SEQUENCE</scope>
    <source>
        <tissue evidence="1">Shoot tissue taken approximately 20 cm above the soil surface</tissue>
    </source>
</reference>
<organism evidence="1">
    <name type="scientific">Arundo donax</name>
    <name type="common">Giant reed</name>
    <name type="synonym">Donax arundinaceus</name>
    <dbReference type="NCBI Taxonomy" id="35708"/>
    <lineage>
        <taxon>Eukaryota</taxon>
        <taxon>Viridiplantae</taxon>
        <taxon>Streptophyta</taxon>
        <taxon>Embryophyta</taxon>
        <taxon>Tracheophyta</taxon>
        <taxon>Spermatophyta</taxon>
        <taxon>Magnoliopsida</taxon>
        <taxon>Liliopsida</taxon>
        <taxon>Poales</taxon>
        <taxon>Poaceae</taxon>
        <taxon>PACMAD clade</taxon>
        <taxon>Arundinoideae</taxon>
        <taxon>Arundineae</taxon>
        <taxon>Arundo</taxon>
    </lineage>
</organism>
<accession>A0A0A9H2Y7</accession>
<name>A0A0A9H2Y7_ARUDO</name>
<proteinExistence type="predicted"/>
<protein>
    <submittedName>
        <fullName evidence="1">Uncharacterized protein</fullName>
    </submittedName>
</protein>
<reference evidence="1" key="1">
    <citation type="submission" date="2014-09" db="EMBL/GenBank/DDBJ databases">
        <authorList>
            <person name="Magalhaes I.L.F."/>
            <person name="Oliveira U."/>
            <person name="Santos F.R."/>
            <person name="Vidigal T.H.D.A."/>
            <person name="Brescovit A.D."/>
            <person name="Santos A.J."/>
        </authorList>
    </citation>
    <scope>NUCLEOTIDE SEQUENCE</scope>
    <source>
        <tissue evidence="1">Shoot tissue taken approximately 20 cm above the soil surface</tissue>
    </source>
</reference>
<sequence>MLQGIREGLEAIRDLFLNRNEQLRAGLEERITTLEEYIATVQNNLNQRFNNHENAMTIQLNALVHEVRRLAHNFAQGGGAWVQSQPLPVQ</sequence>